<dbReference type="Proteomes" id="UP001519332">
    <property type="component" value="Unassembled WGS sequence"/>
</dbReference>
<evidence type="ECO:0000313" key="3">
    <source>
        <dbReference type="Proteomes" id="UP001519332"/>
    </source>
</evidence>
<proteinExistence type="predicted"/>
<reference evidence="2 3" key="1">
    <citation type="submission" date="2021-03" db="EMBL/GenBank/DDBJ databases">
        <title>Sequencing the genomes of 1000 actinobacteria strains.</title>
        <authorList>
            <person name="Klenk H.-P."/>
        </authorList>
    </citation>
    <scope>NUCLEOTIDE SEQUENCE [LARGE SCALE GENOMIC DNA]</scope>
    <source>
        <strain evidence="2 3">DSM 46670</strain>
    </source>
</reference>
<evidence type="ECO:0000313" key="2">
    <source>
        <dbReference type="EMBL" id="MBP2328065.1"/>
    </source>
</evidence>
<sequence>MEFRVLGLLEVSASDGLVRLTSLRQQKMLALLLINADRAVSSRTRTQARMSSLPGRSGRRTPTAASGVPMSTWTGCPTRSVT</sequence>
<dbReference type="InterPro" id="IPR036388">
    <property type="entry name" value="WH-like_DNA-bd_sf"/>
</dbReference>
<comment type="caution">
    <text evidence="2">The sequence shown here is derived from an EMBL/GenBank/DDBJ whole genome shotgun (WGS) entry which is preliminary data.</text>
</comment>
<feature type="region of interest" description="Disordered" evidence="1">
    <location>
        <begin position="43"/>
        <end position="82"/>
    </location>
</feature>
<accession>A0ABS4TUH8</accession>
<gene>
    <name evidence="2" type="ORF">JOF56_008450</name>
</gene>
<keyword evidence="3" id="KW-1185">Reference proteome</keyword>
<protein>
    <submittedName>
        <fullName evidence="2">Uncharacterized protein</fullName>
    </submittedName>
</protein>
<name>A0ABS4TUH8_9PSEU</name>
<organism evidence="2 3">
    <name type="scientific">Kibdelosporangium banguiense</name>
    <dbReference type="NCBI Taxonomy" id="1365924"/>
    <lineage>
        <taxon>Bacteria</taxon>
        <taxon>Bacillati</taxon>
        <taxon>Actinomycetota</taxon>
        <taxon>Actinomycetes</taxon>
        <taxon>Pseudonocardiales</taxon>
        <taxon>Pseudonocardiaceae</taxon>
        <taxon>Kibdelosporangium</taxon>
    </lineage>
</organism>
<evidence type="ECO:0000256" key="1">
    <source>
        <dbReference type="SAM" id="MobiDB-lite"/>
    </source>
</evidence>
<dbReference type="EMBL" id="JAGINW010000001">
    <property type="protein sequence ID" value="MBP2328065.1"/>
    <property type="molecule type" value="Genomic_DNA"/>
</dbReference>
<feature type="compositionally biased region" description="Polar residues" evidence="1">
    <location>
        <begin position="69"/>
        <end position="82"/>
    </location>
</feature>
<dbReference type="Gene3D" id="1.10.10.10">
    <property type="entry name" value="Winged helix-like DNA-binding domain superfamily/Winged helix DNA-binding domain"/>
    <property type="match status" value="1"/>
</dbReference>